<keyword evidence="2" id="KW-0560">Oxidoreductase</keyword>
<evidence type="ECO:0000256" key="1">
    <source>
        <dbReference type="ARBA" id="ARBA00006484"/>
    </source>
</evidence>
<dbReference type="AlphaFoldDB" id="A0AAQ3M235"/>
<organism evidence="3 4">
    <name type="scientific">Acrodontium crateriforme</name>
    <dbReference type="NCBI Taxonomy" id="150365"/>
    <lineage>
        <taxon>Eukaryota</taxon>
        <taxon>Fungi</taxon>
        <taxon>Dikarya</taxon>
        <taxon>Ascomycota</taxon>
        <taxon>Pezizomycotina</taxon>
        <taxon>Dothideomycetes</taxon>
        <taxon>Dothideomycetidae</taxon>
        <taxon>Mycosphaerellales</taxon>
        <taxon>Teratosphaeriaceae</taxon>
        <taxon>Acrodontium</taxon>
    </lineage>
</organism>
<proteinExistence type="inferred from homology"/>
<comment type="similarity">
    <text evidence="1">Belongs to the short-chain dehydrogenases/reductases (SDR) family.</text>
</comment>
<dbReference type="EMBL" id="CP138582">
    <property type="protein sequence ID" value="WPG99419.1"/>
    <property type="molecule type" value="Genomic_DNA"/>
</dbReference>
<sequence length="315" mass="34266">MSPFSFNPDRDIPSLNGKVIFITGGTAGLGLGSIVTLAKHNPAHIVFSGRNQKSADGLIERVKKSSPNVPLTFVKCDISSFASVQEAAKSLTSQCDRLDIVMLNAGIMAVDPATSTDGYEIQFATNHLGHALLVKLLLPLLQKTAQTPDGDVRIINMTSIAYKQAPKMGIDFATLKSPQASLGGLIPGGKWSRYGQSKLAQLLYSQELAKHYPEITSVSVHPGIILTGLFENVDMVTKLPVLLMSIGGRTPVDEGHWNQCWAATVEKSKLKNGEYYEPIGKIGSRKTTQARDETLADELWNWTQRQLEAFCAEKV</sequence>
<dbReference type="InterPro" id="IPR002347">
    <property type="entry name" value="SDR_fam"/>
</dbReference>
<name>A0AAQ3M235_9PEZI</name>
<dbReference type="Pfam" id="PF00106">
    <property type="entry name" value="adh_short"/>
    <property type="match status" value="1"/>
</dbReference>
<evidence type="ECO:0008006" key="5">
    <source>
        <dbReference type="Google" id="ProtNLM"/>
    </source>
</evidence>
<reference evidence="3 4" key="1">
    <citation type="submission" date="2023-11" db="EMBL/GenBank/DDBJ databases">
        <title>An acidophilic fungus is an integral part of prey digestion in a carnivorous sundew plant.</title>
        <authorList>
            <person name="Tsai I.J."/>
        </authorList>
    </citation>
    <scope>NUCLEOTIDE SEQUENCE [LARGE SCALE GENOMIC DNA]</scope>
    <source>
        <strain evidence="3">169a</strain>
    </source>
</reference>
<dbReference type="PANTHER" id="PTHR24320">
    <property type="entry name" value="RETINOL DEHYDROGENASE"/>
    <property type="match status" value="1"/>
</dbReference>
<dbReference type="InterPro" id="IPR036291">
    <property type="entry name" value="NAD(P)-bd_dom_sf"/>
</dbReference>
<dbReference type="PANTHER" id="PTHR24320:SF154">
    <property type="entry name" value="OXIDOREDUCTASE, SHORT-CHAIN DEHYDROGENASE_REDUCTASE FAMILY (AFU_ORTHOLOGUE AFUA_2G04560)"/>
    <property type="match status" value="1"/>
</dbReference>
<dbReference type="Gene3D" id="3.40.50.720">
    <property type="entry name" value="NAD(P)-binding Rossmann-like Domain"/>
    <property type="match status" value="1"/>
</dbReference>
<accession>A0AAQ3M235</accession>
<dbReference type="SUPFAM" id="SSF51735">
    <property type="entry name" value="NAD(P)-binding Rossmann-fold domains"/>
    <property type="match status" value="1"/>
</dbReference>
<evidence type="ECO:0000256" key="2">
    <source>
        <dbReference type="ARBA" id="ARBA00023002"/>
    </source>
</evidence>
<dbReference type="PRINTS" id="PR00081">
    <property type="entry name" value="GDHRDH"/>
</dbReference>
<protein>
    <recommendedName>
        <fullName evidence="5">Oxidoreductase</fullName>
    </recommendedName>
</protein>
<dbReference type="GO" id="GO:0016491">
    <property type="term" value="F:oxidoreductase activity"/>
    <property type="evidence" value="ECO:0007669"/>
    <property type="project" value="UniProtKB-KW"/>
</dbReference>
<dbReference type="Proteomes" id="UP001303373">
    <property type="component" value="Chromosome 3"/>
</dbReference>
<evidence type="ECO:0000313" key="3">
    <source>
        <dbReference type="EMBL" id="WPG99419.1"/>
    </source>
</evidence>
<gene>
    <name evidence="3" type="ORF">R9X50_00223300</name>
</gene>
<keyword evidence="4" id="KW-1185">Reference proteome</keyword>
<evidence type="ECO:0000313" key="4">
    <source>
        <dbReference type="Proteomes" id="UP001303373"/>
    </source>
</evidence>